<accession>A0A4R0TW28</accession>
<reference evidence="3 4" key="1">
    <citation type="journal article" date="2018" name="Sci. Rep.">
        <title>Genomic diversity and distribution of Bifidobacterium longum subsp. longum across the human lifespan.</title>
        <authorList>
            <person name="Odamaki T."/>
            <person name="Bottacini F."/>
            <person name="Kato K."/>
            <person name="Mitsuyama E."/>
            <person name="Yoshida K."/>
            <person name="Horigome A."/>
            <person name="Xiao J.Z."/>
            <person name="van Sinderen D."/>
        </authorList>
    </citation>
    <scope>NUCLEOTIDE SEQUENCE [LARGE SCALE GENOMIC DNA]</scope>
    <source>
        <strain evidence="3 4">MCC10070</strain>
    </source>
</reference>
<evidence type="ECO:0000313" key="3">
    <source>
        <dbReference type="EMBL" id="TCE86359.1"/>
    </source>
</evidence>
<dbReference type="InterPro" id="IPR038765">
    <property type="entry name" value="Papain-like_cys_pep_sf"/>
</dbReference>
<feature type="domain" description="Peptidase C51" evidence="2">
    <location>
        <begin position="91"/>
        <end position="218"/>
    </location>
</feature>
<evidence type="ECO:0000256" key="1">
    <source>
        <dbReference type="SAM" id="MobiDB-lite"/>
    </source>
</evidence>
<gene>
    <name evidence="3" type="ORF">MCC10070_1020</name>
</gene>
<dbReference type="InterPro" id="IPR007921">
    <property type="entry name" value="CHAP_dom"/>
</dbReference>
<name>A0A4R0TW28_BIFLL</name>
<dbReference type="Pfam" id="PF05257">
    <property type="entry name" value="CHAP"/>
    <property type="match status" value="1"/>
</dbReference>
<feature type="compositionally biased region" description="Low complexity" evidence="1">
    <location>
        <begin position="42"/>
        <end position="51"/>
    </location>
</feature>
<dbReference type="Gene3D" id="3.90.1720.10">
    <property type="entry name" value="endopeptidase domain like (from Nostoc punctiforme)"/>
    <property type="match status" value="1"/>
</dbReference>
<feature type="region of interest" description="Disordered" evidence="1">
    <location>
        <begin position="42"/>
        <end position="63"/>
    </location>
</feature>
<evidence type="ECO:0000259" key="2">
    <source>
        <dbReference type="PROSITE" id="PS50911"/>
    </source>
</evidence>
<dbReference type="Proteomes" id="UP000291814">
    <property type="component" value="Unassembled WGS sequence"/>
</dbReference>
<organism evidence="3 4">
    <name type="scientific">Bifidobacterium longum subsp. longum</name>
    <dbReference type="NCBI Taxonomy" id="1679"/>
    <lineage>
        <taxon>Bacteria</taxon>
        <taxon>Bacillati</taxon>
        <taxon>Actinomycetota</taxon>
        <taxon>Actinomycetes</taxon>
        <taxon>Bifidobacteriales</taxon>
        <taxon>Bifidobacteriaceae</taxon>
        <taxon>Bifidobacterium</taxon>
    </lineage>
</organism>
<dbReference type="PROSITE" id="PS50911">
    <property type="entry name" value="CHAP"/>
    <property type="match status" value="1"/>
</dbReference>
<dbReference type="EMBL" id="SHRR01000014">
    <property type="protein sequence ID" value="TCE86359.1"/>
    <property type="molecule type" value="Genomic_DNA"/>
</dbReference>
<comment type="caution">
    <text evidence="3">The sequence shown here is derived from an EMBL/GenBank/DDBJ whole genome shotgun (WGS) entry which is preliminary data.</text>
</comment>
<protein>
    <recommendedName>
        <fullName evidence="2">Peptidase C51 domain-containing protein</fullName>
    </recommendedName>
</protein>
<dbReference type="AlphaFoldDB" id="A0A4R0TW28"/>
<evidence type="ECO:0000313" key="4">
    <source>
        <dbReference type="Proteomes" id="UP000291814"/>
    </source>
</evidence>
<proteinExistence type="predicted"/>
<sequence length="219" mass="23821">MSAMILSGGMACLFLPHNETAYAGERFNQSTALTTEQLTASSIDDAASRSSQRGDLTADGTWDMGDQPDRKLTIIHADNPVVRDLINGRDEDQTPAGFNPDHATGDTGNAYAYGQCTWWAYVRRTQLGLPVGSHLGDGGMWADSAKALGYWVDDTPRQGDVIVFSPAQVSNAWGHVAIVEKVNGDDSIEISEANVNGQVGPFLRTIEAKQTHEYQYIHY</sequence>
<dbReference type="SUPFAM" id="SSF54001">
    <property type="entry name" value="Cysteine proteinases"/>
    <property type="match status" value="1"/>
</dbReference>